<gene>
    <name evidence="2" type="ORF">CLUMA_CG008559</name>
</gene>
<protein>
    <submittedName>
        <fullName evidence="2">CLUMA_CG008559, isoform A</fullName>
    </submittedName>
</protein>
<sequence>MFCEKFPNKLQDQSVLIDIGCGDGATLASIINEFPIKFKRILGLDISEEMLKFARETYSNEVLKFRQLDMNEMESLSNEMLNQRIGINYESADIVTSFFCLHWFEDLKKTFGSIEKLIKPGGFLVINFLINVKAMSEGYIEVSQREKYLPFKNEAKTPIYPLKHVEDPCKVMKEMLSEVKLDVKIVNYEKFSYDFENRSNFYGTVKSVYNISPNMPEELKDEFYKDFLDSMETFIDQSDGGYGLNLDYLCLIAVKSE</sequence>
<keyword evidence="3" id="KW-1185">Reference proteome</keyword>
<dbReference type="SUPFAM" id="SSF53335">
    <property type="entry name" value="S-adenosyl-L-methionine-dependent methyltransferases"/>
    <property type="match status" value="1"/>
</dbReference>
<feature type="domain" description="Methyltransferase type 12" evidence="1">
    <location>
        <begin position="17"/>
        <end position="124"/>
    </location>
</feature>
<dbReference type="PANTHER" id="PTHR43861">
    <property type="entry name" value="TRANS-ACONITATE 2-METHYLTRANSFERASE-RELATED"/>
    <property type="match status" value="1"/>
</dbReference>
<dbReference type="STRING" id="568069.A0A1J1I9H2"/>
<accession>A0A1J1I9H2</accession>
<dbReference type="PANTHER" id="PTHR43861:SF1">
    <property type="entry name" value="TRANS-ACONITATE 2-METHYLTRANSFERASE"/>
    <property type="match status" value="1"/>
</dbReference>
<organism evidence="2 3">
    <name type="scientific">Clunio marinus</name>
    <dbReference type="NCBI Taxonomy" id="568069"/>
    <lineage>
        <taxon>Eukaryota</taxon>
        <taxon>Metazoa</taxon>
        <taxon>Ecdysozoa</taxon>
        <taxon>Arthropoda</taxon>
        <taxon>Hexapoda</taxon>
        <taxon>Insecta</taxon>
        <taxon>Pterygota</taxon>
        <taxon>Neoptera</taxon>
        <taxon>Endopterygota</taxon>
        <taxon>Diptera</taxon>
        <taxon>Nematocera</taxon>
        <taxon>Chironomoidea</taxon>
        <taxon>Chironomidae</taxon>
        <taxon>Clunio</taxon>
    </lineage>
</organism>
<dbReference type="InterPro" id="IPR013217">
    <property type="entry name" value="Methyltransf_12"/>
</dbReference>
<dbReference type="Gene3D" id="3.40.50.150">
    <property type="entry name" value="Vaccinia Virus protein VP39"/>
    <property type="match status" value="1"/>
</dbReference>
<dbReference type="OrthoDB" id="8300214at2759"/>
<dbReference type="AlphaFoldDB" id="A0A1J1I9H2"/>
<dbReference type="Proteomes" id="UP000183832">
    <property type="component" value="Unassembled WGS sequence"/>
</dbReference>
<reference evidence="2 3" key="1">
    <citation type="submission" date="2015-04" db="EMBL/GenBank/DDBJ databases">
        <authorList>
            <person name="Syromyatnikov M.Y."/>
            <person name="Popov V.N."/>
        </authorList>
    </citation>
    <scope>NUCLEOTIDE SEQUENCE [LARGE SCALE GENOMIC DNA]</scope>
</reference>
<dbReference type="InterPro" id="IPR029063">
    <property type="entry name" value="SAM-dependent_MTases_sf"/>
</dbReference>
<name>A0A1J1I9H2_9DIPT</name>
<evidence type="ECO:0000259" key="1">
    <source>
        <dbReference type="Pfam" id="PF08242"/>
    </source>
</evidence>
<evidence type="ECO:0000313" key="2">
    <source>
        <dbReference type="EMBL" id="CRK95081.1"/>
    </source>
</evidence>
<evidence type="ECO:0000313" key="3">
    <source>
        <dbReference type="Proteomes" id="UP000183832"/>
    </source>
</evidence>
<dbReference type="EMBL" id="CVRI01000040">
    <property type="protein sequence ID" value="CRK95081.1"/>
    <property type="molecule type" value="Genomic_DNA"/>
</dbReference>
<proteinExistence type="predicted"/>
<dbReference type="Pfam" id="PF08242">
    <property type="entry name" value="Methyltransf_12"/>
    <property type="match status" value="1"/>
</dbReference>
<dbReference type="CDD" id="cd02440">
    <property type="entry name" value="AdoMet_MTases"/>
    <property type="match status" value="1"/>
</dbReference>